<protein>
    <recommendedName>
        <fullName evidence="2">DUF218 domain-containing protein</fullName>
    </recommendedName>
</protein>
<dbReference type="PANTHER" id="PTHR30336">
    <property type="entry name" value="INNER MEMBRANE PROTEIN, PROBABLE PERMEASE"/>
    <property type="match status" value="1"/>
</dbReference>
<accession>B1Y065</accession>
<dbReference type="GO" id="GO:0000270">
    <property type="term" value="P:peptidoglycan metabolic process"/>
    <property type="evidence" value="ECO:0007669"/>
    <property type="project" value="TreeGrafter"/>
</dbReference>
<evidence type="ECO:0000313" key="3">
    <source>
        <dbReference type="EMBL" id="ACB35346.1"/>
    </source>
</evidence>
<dbReference type="CDD" id="cd06259">
    <property type="entry name" value="YdcF-like"/>
    <property type="match status" value="1"/>
</dbReference>
<dbReference type="GO" id="GO:0005886">
    <property type="term" value="C:plasma membrane"/>
    <property type="evidence" value="ECO:0007669"/>
    <property type="project" value="TreeGrafter"/>
</dbReference>
<feature type="domain" description="DUF218" evidence="2">
    <location>
        <begin position="85"/>
        <end position="245"/>
    </location>
</feature>
<evidence type="ECO:0000256" key="1">
    <source>
        <dbReference type="SAM" id="Phobius"/>
    </source>
</evidence>
<feature type="transmembrane region" description="Helical" evidence="1">
    <location>
        <begin position="38"/>
        <end position="61"/>
    </location>
</feature>
<evidence type="ECO:0000313" key="4">
    <source>
        <dbReference type="Proteomes" id="UP000001693"/>
    </source>
</evidence>
<dbReference type="GO" id="GO:0043164">
    <property type="term" value="P:Gram-negative-bacterium-type cell wall biogenesis"/>
    <property type="evidence" value="ECO:0007669"/>
    <property type="project" value="TreeGrafter"/>
</dbReference>
<dbReference type="EMBL" id="CP001013">
    <property type="protein sequence ID" value="ACB35346.1"/>
    <property type="molecule type" value="Genomic_DNA"/>
</dbReference>
<dbReference type="AlphaFoldDB" id="B1Y065"/>
<dbReference type="KEGG" id="lch:Lcho_3086"/>
<dbReference type="InterPro" id="IPR003848">
    <property type="entry name" value="DUF218"/>
</dbReference>
<dbReference type="InterPro" id="IPR051599">
    <property type="entry name" value="Cell_Envelope_Assoc"/>
</dbReference>
<dbReference type="PANTHER" id="PTHR30336:SF4">
    <property type="entry name" value="ENVELOPE BIOGENESIS FACTOR ELYC"/>
    <property type="match status" value="1"/>
</dbReference>
<reference evidence="3 4" key="1">
    <citation type="submission" date="2008-03" db="EMBL/GenBank/DDBJ databases">
        <title>Complete sequence of Leptothrix cholodnii SP-6.</title>
        <authorList>
            <consortium name="US DOE Joint Genome Institute"/>
            <person name="Copeland A."/>
            <person name="Lucas S."/>
            <person name="Lapidus A."/>
            <person name="Glavina del Rio T."/>
            <person name="Dalin E."/>
            <person name="Tice H."/>
            <person name="Bruce D."/>
            <person name="Goodwin L."/>
            <person name="Pitluck S."/>
            <person name="Chertkov O."/>
            <person name="Brettin T."/>
            <person name="Detter J.C."/>
            <person name="Han C."/>
            <person name="Kuske C.R."/>
            <person name="Schmutz J."/>
            <person name="Larimer F."/>
            <person name="Land M."/>
            <person name="Hauser L."/>
            <person name="Kyrpides N."/>
            <person name="Lykidis A."/>
            <person name="Emerson D."/>
            <person name="Richardson P."/>
        </authorList>
    </citation>
    <scope>NUCLEOTIDE SEQUENCE [LARGE SCALE GENOMIC DNA]</scope>
    <source>
        <strain evidence="4">ATCC 51168 / LMG 8142 / SP-6</strain>
    </source>
</reference>
<dbReference type="Pfam" id="PF02698">
    <property type="entry name" value="DUF218"/>
    <property type="match status" value="1"/>
</dbReference>
<keyword evidence="1" id="KW-0812">Transmembrane</keyword>
<keyword evidence="1" id="KW-1133">Transmembrane helix</keyword>
<proteinExistence type="predicted"/>
<organism evidence="3 4">
    <name type="scientific">Leptothrix cholodnii (strain ATCC 51168 / LMG 8142 / SP-6)</name>
    <name type="common">Leptothrix discophora (strain SP-6)</name>
    <dbReference type="NCBI Taxonomy" id="395495"/>
    <lineage>
        <taxon>Bacteria</taxon>
        <taxon>Pseudomonadati</taxon>
        <taxon>Pseudomonadota</taxon>
        <taxon>Betaproteobacteria</taxon>
        <taxon>Burkholderiales</taxon>
        <taxon>Sphaerotilaceae</taxon>
        <taxon>Leptothrix</taxon>
    </lineage>
</organism>
<keyword evidence="4" id="KW-1185">Reference proteome</keyword>
<keyword evidence="1" id="KW-0472">Membrane</keyword>
<dbReference type="Gene3D" id="3.40.50.620">
    <property type="entry name" value="HUPs"/>
    <property type="match status" value="1"/>
</dbReference>
<dbReference type="STRING" id="395495.Lcho_3086"/>
<sequence length="255" mass="27123">MNWLVHLTEPATFVAVLLLLATLYRLRAAPRDRRSTGAGLWAGMLLVYLAFATPLGGNALLRPLEDRAREAAALCLADGPPPTTAIVLAGGVDAGASQPGDYQFLTEGSLRRTVAAAHWARADDTRRLLVSGGHGSIPEAVLMTRMLADLGIDSRRIRIDSASTNTAQSGRNIAAQLGPVQAGRVGVITSADHMPRALRELQSQGIATCAMPMDYRHVAPILPGHLVPQLTALGKSTRALHEYIGLLKHALLDRG</sequence>
<dbReference type="eggNOG" id="COG1434">
    <property type="taxonomic scope" value="Bacteria"/>
</dbReference>
<name>B1Y065_LEPCP</name>
<dbReference type="HOGENOM" id="CLU_053514_1_2_4"/>
<dbReference type="RefSeq" id="WP_012348097.1">
    <property type="nucleotide sequence ID" value="NC_010524.1"/>
</dbReference>
<dbReference type="InterPro" id="IPR014729">
    <property type="entry name" value="Rossmann-like_a/b/a_fold"/>
</dbReference>
<evidence type="ECO:0000259" key="2">
    <source>
        <dbReference type="Pfam" id="PF02698"/>
    </source>
</evidence>
<dbReference type="Proteomes" id="UP000001693">
    <property type="component" value="Chromosome"/>
</dbReference>
<gene>
    <name evidence="3" type="ordered locus">Lcho_3086</name>
</gene>